<reference evidence="1 2" key="1">
    <citation type="journal article" date="2023" name="Science">
        <title>Complex scaffold remodeling in plant triterpene biosynthesis.</title>
        <authorList>
            <person name="De La Pena R."/>
            <person name="Hodgson H."/>
            <person name="Liu J.C."/>
            <person name="Stephenson M.J."/>
            <person name="Martin A.C."/>
            <person name="Owen C."/>
            <person name="Harkess A."/>
            <person name="Leebens-Mack J."/>
            <person name="Jimenez L.E."/>
            <person name="Osbourn A."/>
            <person name="Sattely E.S."/>
        </authorList>
    </citation>
    <scope>NUCLEOTIDE SEQUENCE [LARGE SCALE GENOMIC DNA]</scope>
    <source>
        <strain evidence="2">cv. JPN11</strain>
        <tissue evidence="1">Leaf</tissue>
    </source>
</reference>
<proteinExistence type="predicted"/>
<keyword evidence="2" id="KW-1185">Reference proteome</keyword>
<gene>
    <name evidence="1" type="ORF">OWV82_016637</name>
</gene>
<protein>
    <submittedName>
        <fullName evidence="1">Nicotinamidase 2</fullName>
    </submittedName>
</protein>
<dbReference type="Proteomes" id="UP001164539">
    <property type="component" value="Chromosome 9"/>
</dbReference>
<dbReference type="EMBL" id="CM051402">
    <property type="protein sequence ID" value="KAJ4710458.1"/>
    <property type="molecule type" value="Genomic_DNA"/>
</dbReference>
<accession>A0ACC1XGQ8</accession>
<evidence type="ECO:0000313" key="2">
    <source>
        <dbReference type="Proteomes" id="UP001164539"/>
    </source>
</evidence>
<evidence type="ECO:0000313" key="1">
    <source>
        <dbReference type="EMBL" id="KAJ4710458.1"/>
    </source>
</evidence>
<sequence>MYHSFLRWKIGKLLFSSHSFLYNQSIPSYTLSYLHTKKMAMSMVSSNYMIKPSVQSLVSFSESPTTKTNISLKLKSSYKSYSYTKYEIRKRDPDPKTSALLVIDMQNYFSSIAKPILHNTLTTIHLCRRASIPVFFTRHCHKSPSDYGMLSEWWNNNLIFDGSVDAELMLEIKRLAGVDEVIDKSTYSAFYNTKLQDLLVERGVKEVIVSGVMTNVCCETTAREAFLRGYRVFFSTDATAAVDEELHVGTLRNLAFAFAYMVDCKRLQAGLL</sequence>
<comment type="caution">
    <text evidence="1">The sequence shown here is derived from an EMBL/GenBank/DDBJ whole genome shotgun (WGS) entry which is preliminary data.</text>
</comment>
<organism evidence="1 2">
    <name type="scientific">Melia azedarach</name>
    <name type="common">Chinaberry tree</name>
    <dbReference type="NCBI Taxonomy" id="155640"/>
    <lineage>
        <taxon>Eukaryota</taxon>
        <taxon>Viridiplantae</taxon>
        <taxon>Streptophyta</taxon>
        <taxon>Embryophyta</taxon>
        <taxon>Tracheophyta</taxon>
        <taxon>Spermatophyta</taxon>
        <taxon>Magnoliopsida</taxon>
        <taxon>eudicotyledons</taxon>
        <taxon>Gunneridae</taxon>
        <taxon>Pentapetalae</taxon>
        <taxon>rosids</taxon>
        <taxon>malvids</taxon>
        <taxon>Sapindales</taxon>
        <taxon>Meliaceae</taxon>
        <taxon>Melia</taxon>
    </lineage>
</organism>
<name>A0ACC1XGQ8_MELAZ</name>